<dbReference type="SUPFAM" id="SSF52047">
    <property type="entry name" value="RNI-like"/>
    <property type="match status" value="1"/>
</dbReference>
<evidence type="ECO:0000313" key="3">
    <source>
        <dbReference type="Proteomes" id="UP001385951"/>
    </source>
</evidence>
<dbReference type="Gene3D" id="3.80.10.10">
    <property type="entry name" value="Ribonuclease Inhibitor"/>
    <property type="match status" value="1"/>
</dbReference>
<dbReference type="EMBL" id="JASBNA010000002">
    <property type="protein sequence ID" value="KAK7694851.1"/>
    <property type="molecule type" value="Genomic_DNA"/>
</dbReference>
<dbReference type="InterPro" id="IPR032675">
    <property type="entry name" value="LRR_dom_sf"/>
</dbReference>
<feature type="compositionally biased region" description="Acidic residues" evidence="1">
    <location>
        <begin position="437"/>
        <end position="446"/>
    </location>
</feature>
<dbReference type="AlphaFoldDB" id="A0AAW0GN09"/>
<feature type="region of interest" description="Disordered" evidence="1">
    <location>
        <begin position="427"/>
        <end position="446"/>
    </location>
</feature>
<evidence type="ECO:0008006" key="4">
    <source>
        <dbReference type="Google" id="ProtNLM"/>
    </source>
</evidence>
<name>A0AAW0GN09_9APHY</name>
<reference evidence="2 3" key="1">
    <citation type="submission" date="2022-09" db="EMBL/GenBank/DDBJ databases">
        <authorList>
            <person name="Palmer J.M."/>
        </authorList>
    </citation>
    <scope>NUCLEOTIDE SEQUENCE [LARGE SCALE GENOMIC DNA]</scope>
    <source>
        <strain evidence="2 3">DSM 7382</strain>
    </source>
</reference>
<evidence type="ECO:0000256" key="1">
    <source>
        <dbReference type="SAM" id="MobiDB-lite"/>
    </source>
</evidence>
<dbReference type="Proteomes" id="UP001385951">
    <property type="component" value="Unassembled WGS sequence"/>
</dbReference>
<comment type="caution">
    <text evidence="2">The sequence shown here is derived from an EMBL/GenBank/DDBJ whole genome shotgun (WGS) entry which is preliminary data.</text>
</comment>
<sequence>MSALPNETWMQIFEWALQDDHLQDTTLPDATSTYSWFQPIYQSWTLRSPNESLLLSLQQRYKLLKAISSTSRVWRQLISEFMFTIVCFIDVSSLRQFFATIKNEPFIAKWIRRIYIMRYLRTNEEDFAETVTIFSSVIKYCKDLEVLFVDLPLMNSFSGMANALCMYRPRNLQTLYLHTDLCKLRDVIVVLDTFSSSLVHVHLEIRGSGIEEVKLGMMSEIVITFPRLRQLLLYGHISDLVEQASSWELPSLEMLTLDSLQFNEGIPDIEELLRNYGSRLTHLDIHSTCLGTLPESLVDFCPQLQALSFNADWRFPQNGTEIARLFRVPHPNITFIGLHGLRHAFGVGWVPGISPQMQTISQFFNDKNMRALNKTNFPKLSRIRILDKVLLQDLEAANGPSKACYPRYERWWDHCIGQGIKLEDCTGSDLGTLPDADQGEEGSEDSLEYEEELAELPAEPAVGPLAFIRELREELQTAIANLEDDIIPFTGKHSIYTAPLYSPSI</sequence>
<proteinExistence type="predicted"/>
<accession>A0AAW0GN09</accession>
<organism evidence="2 3">
    <name type="scientific">Cerrena zonata</name>
    <dbReference type="NCBI Taxonomy" id="2478898"/>
    <lineage>
        <taxon>Eukaryota</taxon>
        <taxon>Fungi</taxon>
        <taxon>Dikarya</taxon>
        <taxon>Basidiomycota</taxon>
        <taxon>Agaricomycotina</taxon>
        <taxon>Agaricomycetes</taxon>
        <taxon>Polyporales</taxon>
        <taxon>Cerrenaceae</taxon>
        <taxon>Cerrena</taxon>
    </lineage>
</organism>
<gene>
    <name evidence="2" type="ORF">QCA50_002039</name>
</gene>
<protein>
    <recommendedName>
        <fullName evidence="4">F-box domain-containing protein</fullName>
    </recommendedName>
</protein>
<keyword evidence="3" id="KW-1185">Reference proteome</keyword>
<evidence type="ECO:0000313" key="2">
    <source>
        <dbReference type="EMBL" id="KAK7694851.1"/>
    </source>
</evidence>